<dbReference type="Pfam" id="PF08241">
    <property type="entry name" value="Methyltransf_11"/>
    <property type="match status" value="1"/>
</dbReference>
<protein>
    <submittedName>
        <fullName evidence="2">Methyltransferase domain-containing protein</fullName>
    </submittedName>
</protein>
<dbReference type="SUPFAM" id="SSF53335">
    <property type="entry name" value="S-adenosyl-L-methionine-dependent methyltransferases"/>
    <property type="match status" value="1"/>
</dbReference>
<keyword evidence="2" id="KW-0489">Methyltransferase</keyword>
<keyword evidence="2" id="KW-0808">Transferase</keyword>
<evidence type="ECO:0000259" key="1">
    <source>
        <dbReference type="Pfam" id="PF08241"/>
    </source>
</evidence>
<dbReference type="PANTHER" id="PTHR45036:SF1">
    <property type="entry name" value="METHYLTRANSFERASE LIKE 7A"/>
    <property type="match status" value="1"/>
</dbReference>
<dbReference type="GO" id="GO:0008757">
    <property type="term" value="F:S-adenosylmethionine-dependent methyltransferase activity"/>
    <property type="evidence" value="ECO:0007669"/>
    <property type="project" value="InterPro"/>
</dbReference>
<dbReference type="InterPro" id="IPR052356">
    <property type="entry name" value="Thiol_S-MT"/>
</dbReference>
<feature type="domain" description="Methyltransferase type 11" evidence="1">
    <location>
        <begin position="30"/>
        <end position="126"/>
    </location>
</feature>
<dbReference type="Gene3D" id="3.40.50.150">
    <property type="entry name" value="Vaccinia Virus protein VP39"/>
    <property type="match status" value="1"/>
</dbReference>
<dbReference type="InterPro" id="IPR013216">
    <property type="entry name" value="Methyltransf_11"/>
</dbReference>
<evidence type="ECO:0000313" key="2">
    <source>
        <dbReference type="EMBL" id="SFO66035.1"/>
    </source>
</evidence>
<name>A0A1I5IZP2_9HYPH</name>
<gene>
    <name evidence="2" type="ORF">SAMN04488056_110104</name>
</gene>
<dbReference type="GO" id="GO:0032259">
    <property type="term" value="P:methylation"/>
    <property type="evidence" value="ECO:0007669"/>
    <property type="project" value="UniProtKB-KW"/>
</dbReference>
<dbReference type="InterPro" id="IPR029063">
    <property type="entry name" value="SAM-dependent_MTases_sf"/>
</dbReference>
<accession>A0A1I5IZP2</accession>
<dbReference type="Proteomes" id="UP000199236">
    <property type="component" value="Unassembled WGS sequence"/>
</dbReference>
<dbReference type="AlphaFoldDB" id="A0A1I5IZP2"/>
<dbReference type="STRING" id="655353.SAMN04488056_110104"/>
<reference evidence="2 3" key="1">
    <citation type="submission" date="2016-10" db="EMBL/GenBank/DDBJ databases">
        <authorList>
            <person name="de Groot N.N."/>
        </authorList>
    </citation>
    <scope>NUCLEOTIDE SEQUENCE [LARGE SCALE GENOMIC DNA]</scope>
    <source>
        <strain evidence="2 3">CGMCC 1.9157</strain>
    </source>
</reference>
<sequence length="198" mass="21602">MPIGVHLVCGLPVVTRQRAKVVPMAQGDVVEIGFGSGLNLPHYDRSAVRSLIGVNPDDGLPLLGEKAIAKQDLPAELLVESAEAMSLSSASADTVVVTYSLCSIPNVMAALGEAHRILRPHGRLLFCEHGRSPKWHVARLQDRFNAPWRWMAAGCHLNRDTGVLIQQAGFEMERYDIYDLGVGTRILGTHHVGVARKR</sequence>
<keyword evidence="3" id="KW-1185">Reference proteome</keyword>
<organism evidence="2 3">
    <name type="scientific">Cohaesibacter marisflavi</name>
    <dbReference type="NCBI Taxonomy" id="655353"/>
    <lineage>
        <taxon>Bacteria</taxon>
        <taxon>Pseudomonadati</taxon>
        <taxon>Pseudomonadota</taxon>
        <taxon>Alphaproteobacteria</taxon>
        <taxon>Hyphomicrobiales</taxon>
        <taxon>Cohaesibacteraceae</taxon>
    </lineage>
</organism>
<proteinExistence type="predicted"/>
<dbReference type="CDD" id="cd02440">
    <property type="entry name" value="AdoMet_MTases"/>
    <property type="match status" value="1"/>
</dbReference>
<dbReference type="EMBL" id="FOVR01000010">
    <property type="protein sequence ID" value="SFO66035.1"/>
    <property type="molecule type" value="Genomic_DNA"/>
</dbReference>
<evidence type="ECO:0000313" key="3">
    <source>
        <dbReference type="Proteomes" id="UP000199236"/>
    </source>
</evidence>
<dbReference type="PANTHER" id="PTHR45036">
    <property type="entry name" value="METHYLTRANSFERASE LIKE 7B"/>
    <property type="match status" value="1"/>
</dbReference>